<accession>A0ACC1SBD8</accession>
<reference evidence="1" key="1">
    <citation type="submission" date="2022-08" db="EMBL/GenBank/DDBJ databases">
        <title>Genome Sequence of Fusarium decemcellulare.</title>
        <authorList>
            <person name="Buettner E."/>
        </authorList>
    </citation>
    <scope>NUCLEOTIDE SEQUENCE</scope>
    <source>
        <strain evidence="1">Babe19</strain>
    </source>
</reference>
<organism evidence="1 2">
    <name type="scientific">Fusarium decemcellulare</name>
    <dbReference type="NCBI Taxonomy" id="57161"/>
    <lineage>
        <taxon>Eukaryota</taxon>
        <taxon>Fungi</taxon>
        <taxon>Dikarya</taxon>
        <taxon>Ascomycota</taxon>
        <taxon>Pezizomycotina</taxon>
        <taxon>Sordariomycetes</taxon>
        <taxon>Hypocreomycetidae</taxon>
        <taxon>Hypocreales</taxon>
        <taxon>Nectriaceae</taxon>
        <taxon>Fusarium</taxon>
        <taxon>Fusarium decemcellulare species complex</taxon>
    </lineage>
</organism>
<evidence type="ECO:0000313" key="2">
    <source>
        <dbReference type="Proteomes" id="UP001148629"/>
    </source>
</evidence>
<sequence length="552" mass="63445">MATENQAEPGHELFPFEFLLRHVDDEPTIADYRFFKDAATGIIETALGFAVVGEIEGATKLLETLQVRGIDPFQVLGLDYPFLKPCMYFAWEATSSWPTWIPDEERTEENLEKLEDEGRRPWLERFSEEWAVSEDTARKALEMAYQGLTVTLPNFDGSLAGQVAQAELMWKNGDFSYSASPNGPMTVRYAKPAMWWRQGIYPYRYVQVYRTAGLMIALDIYLRLGKDDEAWDTFEKICGRLQLEEQVEQLACSRIAWKRLLTVPERPILDLAKIHAGKLRPAVARALEMAEHRLDNGPARRYRNESMDKLAHIISANTFNNCPYDVFAAYRPPELPRPRPEGVNGLLRPGCSSSDLATLEERLGVALPQDYKDFLSVTNGFGSIWNGQNLMDYLVRAEEVCFQEIDFLGGNSIPLLRQDDPTPSTDNRLDWPEVGTFQCVILSGDQNGQDNNGHLFLLGLDVIQPCKDYFFKTYEERNDDQRLELDRVVEETYGGIENLRNLEYGLVSWTAWDITFYPYNGIRDLLERLAEATLYKDRPWLNIFEPRFRRMA</sequence>
<gene>
    <name evidence="1" type="ORF">NM208_g6968</name>
</gene>
<name>A0ACC1SBD8_9HYPO</name>
<dbReference type="Proteomes" id="UP001148629">
    <property type="component" value="Unassembled WGS sequence"/>
</dbReference>
<evidence type="ECO:0000313" key="1">
    <source>
        <dbReference type="EMBL" id="KAJ3535841.1"/>
    </source>
</evidence>
<comment type="caution">
    <text evidence="1">The sequence shown here is derived from an EMBL/GenBank/DDBJ whole genome shotgun (WGS) entry which is preliminary data.</text>
</comment>
<protein>
    <submittedName>
        <fullName evidence="1">Uncharacterized protein</fullName>
    </submittedName>
</protein>
<keyword evidence="2" id="KW-1185">Reference proteome</keyword>
<proteinExistence type="predicted"/>
<dbReference type="EMBL" id="JANRMS010000682">
    <property type="protein sequence ID" value="KAJ3535841.1"/>
    <property type="molecule type" value="Genomic_DNA"/>
</dbReference>